<feature type="compositionally biased region" description="Basic and acidic residues" evidence="1">
    <location>
        <begin position="141"/>
        <end position="153"/>
    </location>
</feature>
<evidence type="ECO:0000313" key="2">
    <source>
        <dbReference type="EMBL" id="KYK62378.1"/>
    </source>
</evidence>
<feature type="compositionally biased region" description="Basic and acidic residues" evidence="1">
    <location>
        <begin position="103"/>
        <end position="127"/>
    </location>
</feature>
<feature type="compositionally biased region" description="Basic and acidic residues" evidence="1">
    <location>
        <begin position="284"/>
        <end position="320"/>
    </location>
</feature>
<sequence length="511" mass="54833">MVDGWELRDFDRGNFRCRSQGSSTTDLDLARNARATQRCSLSPDAVGDAAEALVGRRETEGTYSGRRERSPEKELGDVSARRTAASEAEVVSGDSDTEAGDSGETRVSQEETRQVLTVSEKHVEATRASESSVGRQLSPQERPERGRETREGEEAISASLEKEEIQTAAAQLLVLGIEAKASLGGDRPRGPTRLKGSVDSLDPGGLEALTATGEVLQGGEREAEKHEDEARDVDEVCALTEFLLEEEKVFSHAGRDSALAGWEGTLKEATNAEFRAAVAAAQELTERESKASRGREAQVSSAREEKASTGEEKPRERSESEAVLSLGGRSSPFSGSEARETGDSPVRSSSSRSPVSLESCSRISPSSPTLSPVWRAKEETGGVLVVEESTFRDKTEDTLDAIYGMPRSPQIVPAGILGVEDTAVGRGSYWGMDSEELKSAASADVSAVEAVEAFWGRPSDEEGAREASGDEYKRDGNWEAKATAGCEARTRVPGKKDSISRCPEEVSRKPL</sequence>
<feature type="compositionally biased region" description="Basic and acidic residues" evidence="1">
    <location>
        <begin position="56"/>
        <end position="80"/>
    </location>
</feature>
<dbReference type="AlphaFoldDB" id="A0A151GZ53"/>
<feature type="compositionally biased region" description="Polar residues" evidence="1">
    <location>
        <begin position="128"/>
        <end position="139"/>
    </location>
</feature>
<dbReference type="Proteomes" id="UP000075225">
    <property type="component" value="Unassembled WGS sequence"/>
</dbReference>
<comment type="caution">
    <text evidence="2">The sequence shown here is derived from an EMBL/GenBank/DDBJ whole genome shotgun (WGS) entry which is preliminary data.</text>
</comment>
<dbReference type="VEuPathDB" id="ToxoDB:TGPRC2_220910C"/>
<name>A0A151GZ53_TOXGO</name>
<feature type="region of interest" description="Disordered" evidence="1">
    <location>
        <begin position="56"/>
        <end position="162"/>
    </location>
</feature>
<dbReference type="EMBL" id="AHZP02003016">
    <property type="protein sequence ID" value="KYK62378.1"/>
    <property type="molecule type" value="Genomic_DNA"/>
</dbReference>
<feature type="region of interest" description="Disordered" evidence="1">
    <location>
        <begin position="182"/>
        <end position="206"/>
    </location>
</feature>
<feature type="compositionally biased region" description="Low complexity" evidence="1">
    <location>
        <begin position="344"/>
        <end position="356"/>
    </location>
</feature>
<feature type="region of interest" description="Disordered" evidence="1">
    <location>
        <begin position="485"/>
        <end position="511"/>
    </location>
</feature>
<gene>
    <name evidence="2" type="ORF">TGPRC2_220910C</name>
</gene>
<evidence type="ECO:0000256" key="1">
    <source>
        <dbReference type="SAM" id="MobiDB-lite"/>
    </source>
</evidence>
<feature type="region of interest" description="Disordered" evidence="1">
    <location>
        <begin position="280"/>
        <end position="374"/>
    </location>
</feature>
<accession>A0A151GZ53</accession>
<proteinExistence type="predicted"/>
<feature type="compositionally biased region" description="Basic and acidic residues" evidence="1">
    <location>
        <begin position="488"/>
        <end position="511"/>
    </location>
</feature>
<feature type="compositionally biased region" description="Polar residues" evidence="1">
    <location>
        <begin position="358"/>
        <end position="370"/>
    </location>
</feature>
<protein>
    <submittedName>
        <fullName evidence="2">HEAT repeat-containing protein</fullName>
    </submittedName>
</protein>
<reference evidence="3" key="1">
    <citation type="submission" date="2016-03" db="EMBL/GenBank/DDBJ databases">
        <authorList>
            <person name="Sibley D."/>
            <person name="Venepally P."/>
            <person name="Karamycheva S."/>
            <person name="Hadjithomas M."/>
            <person name="Khan A."/>
            <person name="Brunk B."/>
            <person name="Roos D."/>
            <person name="Caler E."/>
            <person name="Lorenzi H."/>
        </authorList>
    </citation>
    <scope>NUCLEOTIDE SEQUENCE [LARGE SCALE GENOMIC DNA]</scope>
    <source>
        <strain evidence="3">TgCatPRC2</strain>
    </source>
</reference>
<evidence type="ECO:0000313" key="3">
    <source>
        <dbReference type="Proteomes" id="UP000075225"/>
    </source>
</evidence>
<organism evidence="2 3">
    <name type="scientific">Toxoplasma gondii TgCatPRC2</name>
    <dbReference type="NCBI Taxonomy" id="1130821"/>
    <lineage>
        <taxon>Eukaryota</taxon>
        <taxon>Sar</taxon>
        <taxon>Alveolata</taxon>
        <taxon>Apicomplexa</taxon>
        <taxon>Conoidasida</taxon>
        <taxon>Coccidia</taxon>
        <taxon>Eucoccidiorida</taxon>
        <taxon>Eimeriorina</taxon>
        <taxon>Sarcocystidae</taxon>
        <taxon>Toxoplasma</taxon>
    </lineage>
</organism>